<dbReference type="Pfam" id="PF00128">
    <property type="entry name" value="Alpha-amylase"/>
    <property type="match status" value="2"/>
</dbReference>
<accession>A0A4R2GL56</accession>
<dbReference type="Gene3D" id="3.20.20.80">
    <property type="entry name" value="Glycosidases"/>
    <property type="match status" value="1"/>
</dbReference>
<organism evidence="2 3">
    <name type="scientific">Natronoflexus pectinivorans</name>
    <dbReference type="NCBI Taxonomy" id="682526"/>
    <lineage>
        <taxon>Bacteria</taxon>
        <taxon>Pseudomonadati</taxon>
        <taxon>Bacteroidota</taxon>
        <taxon>Bacteroidia</taxon>
        <taxon>Marinilabiliales</taxon>
        <taxon>Marinilabiliaceae</taxon>
        <taxon>Natronoflexus</taxon>
    </lineage>
</organism>
<evidence type="ECO:0000313" key="2">
    <source>
        <dbReference type="EMBL" id="TCO09684.1"/>
    </source>
</evidence>
<dbReference type="PROSITE" id="PS51257">
    <property type="entry name" value="PROKAR_LIPOPROTEIN"/>
    <property type="match status" value="1"/>
</dbReference>
<dbReference type="AlphaFoldDB" id="A0A4R2GL56"/>
<dbReference type="CDD" id="cd11313">
    <property type="entry name" value="AmyAc_arch_bac_AmyA"/>
    <property type="match status" value="1"/>
</dbReference>
<keyword evidence="3" id="KW-1185">Reference proteome</keyword>
<dbReference type="InterPro" id="IPR013780">
    <property type="entry name" value="Glyco_hydro_b"/>
</dbReference>
<dbReference type="EMBL" id="SLWK01000002">
    <property type="protein sequence ID" value="TCO09684.1"/>
    <property type="molecule type" value="Genomic_DNA"/>
</dbReference>
<evidence type="ECO:0000259" key="1">
    <source>
        <dbReference type="SMART" id="SM00642"/>
    </source>
</evidence>
<dbReference type="PANTHER" id="PTHR47786">
    <property type="entry name" value="ALPHA-1,4-GLUCAN:MALTOSE-1-PHOSPHATE MALTOSYLTRANSFERASE"/>
    <property type="match status" value="1"/>
</dbReference>
<gene>
    <name evidence="2" type="ORF">EV194_102110</name>
</gene>
<feature type="domain" description="Glycosyl hydrolase family 13 catalytic" evidence="1">
    <location>
        <begin position="48"/>
        <end position="365"/>
    </location>
</feature>
<dbReference type="Proteomes" id="UP000295221">
    <property type="component" value="Unassembled WGS sequence"/>
</dbReference>
<evidence type="ECO:0000313" key="3">
    <source>
        <dbReference type="Proteomes" id="UP000295221"/>
    </source>
</evidence>
<dbReference type="SMART" id="SM00642">
    <property type="entry name" value="Aamy"/>
    <property type="match status" value="1"/>
</dbReference>
<dbReference type="InterPro" id="IPR006047">
    <property type="entry name" value="GH13_cat_dom"/>
</dbReference>
<dbReference type="InterPro" id="IPR017853">
    <property type="entry name" value="GH"/>
</dbReference>
<dbReference type="RefSeq" id="WP_132432412.1">
    <property type="nucleotide sequence ID" value="NZ_SLWK01000002.1"/>
</dbReference>
<dbReference type="GO" id="GO:0005975">
    <property type="term" value="P:carbohydrate metabolic process"/>
    <property type="evidence" value="ECO:0007669"/>
    <property type="project" value="InterPro"/>
</dbReference>
<dbReference type="PANTHER" id="PTHR47786:SF2">
    <property type="entry name" value="GLYCOSYL HYDROLASE FAMILY 13 CATALYTIC DOMAIN-CONTAINING PROTEIN"/>
    <property type="match status" value="1"/>
</dbReference>
<proteinExistence type="predicted"/>
<name>A0A4R2GL56_9BACT</name>
<dbReference type="SUPFAM" id="SSF51011">
    <property type="entry name" value="Glycosyl hydrolase domain"/>
    <property type="match status" value="1"/>
</dbReference>
<dbReference type="OrthoDB" id="9805159at2"/>
<sequence length="456" mass="52817">MKKFIFLFALIGLISACGTQTQQEISKKQRPVSKVPIPDWSHNAVIYEVNVRQFTPEGTFEAFAEHLPRLNELGVDFLWFMPIHPIGEKERKGTLGSYYSIKDYKGVNPEFGTFEDFKAIVNQAHDLGMKVFLDWVANHSAWDHPWVEKHPEWYDRDSLGNMFAPYDWTDVAQLDYNNHEMRAAMIDALEFWVREANIDGYRCDVAGLVPVDFWEDARVALDKIKPVYLLAEDEDETALLNKAFNSNYGWSFHHIMNAVAAGEQNVTHVVEYFENLYETYPLGTYPMQFITNHDENSWASTEFERMGDAVKTFATLTFAIEGMPLIYTGQEVGMDHMLEFFEKDEVDWSDPMNMTPFYQSLIRLKKENRALWNGKAGGEMTIITTEYPEEIFLFKREKDNNKVVALFNLSPQEIVLDASVGISGEYQEYFSKKSMTLPFESLTLKPWDYNIITINK</sequence>
<reference evidence="2 3" key="1">
    <citation type="submission" date="2019-03" db="EMBL/GenBank/DDBJ databases">
        <title>Genomic Encyclopedia of Type Strains, Phase IV (KMG-IV): sequencing the most valuable type-strain genomes for metagenomic binning, comparative biology and taxonomic classification.</title>
        <authorList>
            <person name="Goeker M."/>
        </authorList>
    </citation>
    <scope>NUCLEOTIDE SEQUENCE [LARGE SCALE GENOMIC DNA]</scope>
    <source>
        <strain evidence="2 3">DSM 24179</strain>
    </source>
</reference>
<comment type="caution">
    <text evidence="2">The sequence shown here is derived from an EMBL/GenBank/DDBJ whole genome shotgun (WGS) entry which is preliminary data.</text>
</comment>
<dbReference type="Gene3D" id="2.60.40.1180">
    <property type="entry name" value="Golgi alpha-mannosidase II"/>
    <property type="match status" value="1"/>
</dbReference>
<dbReference type="SUPFAM" id="SSF51445">
    <property type="entry name" value="(Trans)glycosidases"/>
    <property type="match status" value="1"/>
</dbReference>
<protein>
    <submittedName>
        <fullName evidence="2">Alpha amylase catalytic subunit</fullName>
    </submittedName>
</protein>